<dbReference type="InterPro" id="IPR012165">
    <property type="entry name" value="Cyt_c3_hydrogenase_gsu"/>
</dbReference>
<dbReference type="SUPFAM" id="SSF63380">
    <property type="entry name" value="Riboflavin synthase domain-like"/>
    <property type="match status" value="1"/>
</dbReference>
<comment type="cofactor">
    <cofactor evidence="2">
        <name>[2Fe-2S] cluster</name>
        <dbReference type="ChEBI" id="CHEBI:190135"/>
    </cofactor>
    <text evidence="2">Binds 1 [2Fe-2S] cluster per subunit.</text>
</comment>
<dbReference type="Pfam" id="PF00175">
    <property type="entry name" value="NAD_binding_1"/>
    <property type="match status" value="1"/>
</dbReference>
<keyword evidence="2" id="KW-0411">Iron-sulfur</keyword>
<keyword evidence="1" id="KW-0285">Flavoprotein</keyword>
<dbReference type="InterPro" id="IPR019480">
    <property type="entry name" value="Dihydroorotate_DH_Fe-S-bd"/>
</dbReference>
<accession>A0A4Y7RWB2</accession>
<feature type="binding site" evidence="1">
    <location>
        <begin position="62"/>
        <end position="64"/>
    </location>
    <ligand>
        <name>FAD</name>
        <dbReference type="ChEBI" id="CHEBI:57692"/>
    </ligand>
</feature>
<comment type="caution">
    <text evidence="4">The sequence shown here is derived from an EMBL/GenBank/DDBJ whole genome shotgun (WGS) entry which is preliminary data.</text>
</comment>
<dbReference type="InterPro" id="IPR001433">
    <property type="entry name" value="OxRdtase_FAD/NAD-bd"/>
</dbReference>
<dbReference type="GO" id="GO:0016491">
    <property type="term" value="F:oxidoreductase activity"/>
    <property type="evidence" value="ECO:0007669"/>
    <property type="project" value="InterPro"/>
</dbReference>
<dbReference type="GO" id="GO:0050660">
    <property type="term" value="F:flavin adenine dinucleotide binding"/>
    <property type="evidence" value="ECO:0007669"/>
    <property type="project" value="InterPro"/>
</dbReference>
<evidence type="ECO:0000313" key="5">
    <source>
        <dbReference type="Proteomes" id="UP000297597"/>
    </source>
</evidence>
<protein>
    <submittedName>
        <fullName evidence="4">Dihydroorotate dehydrogenase B (NAD(+)), electron transfer subunit</fullName>
    </submittedName>
</protein>
<evidence type="ECO:0000313" key="4">
    <source>
        <dbReference type="EMBL" id="TEB13009.1"/>
    </source>
</evidence>
<feature type="binding site" evidence="2">
    <location>
        <position position="237"/>
    </location>
    <ligand>
        <name>[2Fe-2S] cluster</name>
        <dbReference type="ChEBI" id="CHEBI:190135"/>
    </ligand>
</feature>
<keyword evidence="2" id="KW-0408">Iron</keyword>
<dbReference type="GO" id="GO:0006221">
    <property type="term" value="P:pyrimidine nucleotide biosynthetic process"/>
    <property type="evidence" value="ECO:0007669"/>
    <property type="project" value="InterPro"/>
</dbReference>
<name>A0A4Y7RWB2_9FIRM</name>
<dbReference type="NCBIfam" id="NF004862">
    <property type="entry name" value="PRK06222.1"/>
    <property type="match status" value="1"/>
</dbReference>
<dbReference type="PROSITE" id="PS51384">
    <property type="entry name" value="FAD_FR"/>
    <property type="match status" value="1"/>
</dbReference>
<evidence type="ECO:0000256" key="1">
    <source>
        <dbReference type="PIRSR" id="PIRSR006816-1"/>
    </source>
</evidence>
<dbReference type="AlphaFoldDB" id="A0A4Y7RWB2"/>
<dbReference type="PANTHER" id="PTHR43513:SF3">
    <property type="entry name" value="DIHYDROOROTATE DEHYDROGENASE B (NAD(+)), ELECTRON TRANSFER SUBUNIT-RELATED"/>
    <property type="match status" value="1"/>
</dbReference>
<dbReference type="GO" id="GO:0051537">
    <property type="term" value="F:2 iron, 2 sulfur cluster binding"/>
    <property type="evidence" value="ECO:0007669"/>
    <property type="project" value="UniProtKB-KW"/>
</dbReference>
<dbReference type="PIRSF" id="PIRSF006816">
    <property type="entry name" value="Cyc3_hyd_g"/>
    <property type="match status" value="1"/>
</dbReference>
<dbReference type="GO" id="GO:0046872">
    <property type="term" value="F:metal ion binding"/>
    <property type="evidence" value="ECO:0007669"/>
    <property type="project" value="UniProtKB-KW"/>
</dbReference>
<keyword evidence="2" id="KW-0001">2Fe-2S</keyword>
<evidence type="ECO:0000259" key="3">
    <source>
        <dbReference type="PROSITE" id="PS51384"/>
    </source>
</evidence>
<dbReference type="InterPro" id="IPR050353">
    <property type="entry name" value="PyrK_electron_transfer"/>
</dbReference>
<dbReference type="OrthoDB" id="9778346at2"/>
<dbReference type="EMBL" id="QFFZ01000004">
    <property type="protein sequence ID" value="TEB13009.1"/>
    <property type="molecule type" value="Genomic_DNA"/>
</dbReference>
<dbReference type="RefSeq" id="WP_134212528.1">
    <property type="nucleotide sequence ID" value="NZ_QFFZ01000004.1"/>
</dbReference>
<dbReference type="Gene3D" id="3.40.50.80">
    <property type="entry name" value="Nucleotide-binding domain of ferredoxin-NADP reductase (FNR) module"/>
    <property type="match status" value="1"/>
</dbReference>
<dbReference type="Proteomes" id="UP000297597">
    <property type="component" value="Unassembled WGS sequence"/>
</dbReference>
<reference evidence="4 5" key="1">
    <citation type="journal article" date="2018" name="Environ. Microbiol.">
        <title>Novel energy conservation strategies and behaviour of Pelotomaculum schinkii driving syntrophic propionate catabolism.</title>
        <authorList>
            <person name="Hidalgo-Ahumada C.A.P."/>
            <person name="Nobu M.K."/>
            <person name="Narihiro T."/>
            <person name="Tamaki H."/>
            <person name="Liu W.T."/>
            <person name="Kamagata Y."/>
            <person name="Stams A.J.M."/>
            <person name="Imachi H."/>
            <person name="Sousa D.Z."/>
        </authorList>
    </citation>
    <scope>NUCLEOTIDE SEQUENCE [LARGE SCALE GENOMIC DNA]</scope>
    <source>
        <strain evidence="4 5">MGP</strain>
    </source>
</reference>
<dbReference type="SUPFAM" id="SSF52343">
    <property type="entry name" value="Ferredoxin reductase-like, C-terminal NADP-linked domain"/>
    <property type="match status" value="1"/>
</dbReference>
<feature type="binding site" evidence="2">
    <location>
        <position position="222"/>
    </location>
    <ligand>
        <name>[2Fe-2S] cluster</name>
        <dbReference type="ChEBI" id="CHEBI:190135"/>
    </ligand>
</feature>
<dbReference type="InterPro" id="IPR017927">
    <property type="entry name" value="FAD-bd_FR_type"/>
</dbReference>
<proteinExistence type="predicted"/>
<dbReference type="CDD" id="cd06219">
    <property type="entry name" value="DHOD_e_trans_like1"/>
    <property type="match status" value="1"/>
</dbReference>
<comment type="cofactor">
    <cofactor evidence="1">
        <name>FAD</name>
        <dbReference type="ChEBI" id="CHEBI:57692"/>
    </cofactor>
    <text evidence="1">Binds 1 FAD per subunit.</text>
</comment>
<keyword evidence="5" id="KW-1185">Reference proteome</keyword>
<dbReference type="Gene3D" id="2.40.30.10">
    <property type="entry name" value="Translation factors"/>
    <property type="match status" value="1"/>
</dbReference>
<keyword evidence="1" id="KW-0274">FAD</keyword>
<gene>
    <name evidence="4" type="ORF">Pmgp_00647</name>
</gene>
<keyword evidence="2" id="KW-0479">Metal-binding</keyword>
<feature type="domain" description="FAD-binding FR-type" evidence="3">
    <location>
        <begin position="1"/>
        <end position="95"/>
    </location>
</feature>
<sequence length="287" mass="30983">MYRIVKKELLAPTLNLFEIEAPLVARKALAGQFVILRINGEGERIPLTIADFDRAGGTITCVFQEVGKTTKELGALGEGDFLQDFVGPLGLPSHVENYGSVICVGGGVGVAPVFPIARALKEAGNEVVGIIGARTKELLFWEEKMRSACSELRVTTDDGSYVRKGFVTDLLREAIEEKKNTSLCVAIGPLPMMRAVCSLTREYGLKTIVSLNSIMVDGTGMCGCCRVTVGGETKFACVDGPEFDGHLVDFEEMARRAVIYKPQEQLAVARYVENHGHNCSCSCGGGR</sequence>
<dbReference type="Pfam" id="PF10418">
    <property type="entry name" value="DHODB_Fe-S_bind"/>
    <property type="match status" value="1"/>
</dbReference>
<evidence type="ECO:0000256" key="2">
    <source>
        <dbReference type="PIRSR" id="PIRSR006816-2"/>
    </source>
</evidence>
<dbReference type="InterPro" id="IPR039261">
    <property type="entry name" value="FNR_nucleotide-bd"/>
</dbReference>
<feature type="binding site" evidence="2">
    <location>
        <position position="225"/>
    </location>
    <ligand>
        <name>[2Fe-2S] cluster</name>
        <dbReference type="ChEBI" id="CHEBI:190135"/>
    </ligand>
</feature>
<dbReference type="PANTHER" id="PTHR43513">
    <property type="entry name" value="DIHYDROOROTATE DEHYDROGENASE B (NAD(+)), ELECTRON TRANSFER SUBUNIT"/>
    <property type="match status" value="1"/>
</dbReference>
<organism evidence="4 5">
    <name type="scientific">Pelotomaculum propionicicum</name>
    <dbReference type="NCBI Taxonomy" id="258475"/>
    <lineage>
        <taxon>Bacteria</taxon>
        <taxon>Bacillati</taxon>
        <taxon>Bacillota</taxon>
        <taxon>Clostridia</taxon>
        <taxon>Eubacteriales</taxon>
        <taxon>Desulfotomaculaceae</taxon>
        <taxon>Pelotomaculum</taxon>
    </lineage>
</organism>
<dbReference type="InterPro" id="IPR017938">
    <property type="entry name" value="Riboflavin_synthase-like_b-brl"/>
</dbReference>